<gene>
    <name evidence="4" type="ORF">ACH5RR_026210</name>
</gene>
<keyword evidence="3" id="KW-0809">Transit peptide</keyword>
<reference evidence="4 5" key="1">
    <citation type="submission" date="2024-11" db="EMBL/GenBank/DDBJ databases">
        <title>A near-complete genome assembly of Cinchona calisaya.</title>
        <authorList>
            <person name="Lian D.C."/>
            <person name="Zhao X.W."/>
            <person name="Wei L."/>
        </authorList>
    </citation>
    <scope>NUCLEOTIDE SEQUENCE [LARGE SCALE GENOMIC DNA]</scope>
    <source>
        <tissue evidence="4">Nenye</tissue>
    </source>
</reference>
<dbReference type="GO" id="GO:0006353">
    <property type="term" value="P:DNA-templated transcription termination"/>
    <property type="evidence" value="ECO:0007669"/>
    <property type="project" value="UniProtKB-KW"/>
</dbReference>
<evidence type="ECO:0000256" key="2">
    <source>
        <dbReference type="ARBA" id="ARBA00022472"/>
    </source>
</evidence>
<dbReference type="Pfam" id="PF02536">
    <property type="entry name" value="mTERF"/>
    <property type="match status" value="1"/>
</dbReference>
<dbReference type="AlphaFoldDB" id="A0ABD2Z1W0"/>
<dbReference type="PANTHER" id="PTHR13068:SF166">
    <property type="entry name" value="TRANSCRIPTION TERMINATION FACTOR MTERF15, MITOCHONDRIAL-LIKE"/>
    <property type="match status" value="1"/>
</dbReference>
<dbReference type="SMART" id="SM00733">
    <property type="entry name" value="Mterf"/>
    <property type="match status" value="3"/>
</dbReference>
<evidence type="ECO:0000256" key="3">
    <source>
        <dbReference type="ARBA" id="ARBA00022946"/>
    </source>
</evidence>
<protein>
    <recommendedName>
        <fullName evidence="6">Mitochondrial transcription termination factor</fullName>
    </recommendedName>
</protein>
<dbReference type="EMBL" id="JBJUIK010000011">
    <property type="protein sequence ID" value="KAL3513493.1"/>
    <property type="molecule type" value="Genomic_DNA"/>
</dbReference>
<dbReference type="PANTHER" id="PTHR13068">
    <property type="entry name" value="CGI-12 PROTEIN-RELATED"/>
    <property type="match status" value="1"/>
</dbReference>
<evidence type="ECO:0000313" key="4">
    <source>
        <dbReference type="EMBL" id="KAL3513493.1"/>
    </source>
</evidence>
<accession>A0ABD2Z1W0</accession>
<name>A0ABD2Z1W0_9GENT</name>
<comment type="caution">
    <text evidence="4">The sequence shown here is derived from an EMBL/GenBank/DDBJ whole genome shotgun (WGS) entry which is preliminary data.</text>
</comment>
<evidence type="ECO:0000313" key="5">
    <source>
        <dbReference type="Proteomes" id="UP001630127"/>
    </source>
</evidence>
<sequence>MLRILMRNPKRFKESVERVKRIGFNPQKTNFLEATYVMASTATETWKHKMEVYKRCGWSEEEVLAAFRRFPKCMSRSENKILPVTDLLVQKMGFDPSALMKRPQIFSFILKKRIIPRCSVYQALLSKGLVNKKLGMAQMLEVPEKVFPSEVCQLPQRGRC</sequence>
<dbReference type="Proteomes" id="UP001630127">
    <property type="component" value="Unassembled WGS sequence"/>
</dbReference>
<keyword evidence="5" id="KW-1185">Reference proteome</keyword>
<dbReference type="Gene3D" id="1.25.70.10">
    <property type="entry name" value="Transcription termination factor 3, mitochondrial"/>
    <property type="match status" value="1"/>
</dbReference>
<keyword evidence="2" id="KW-0805">Transcription regulation</keyword>
<proteinExistence type="inferred from homology"/>
<keyword evidence="2" id="KW-0804">Transcription</keyword>
<evidence type="ECO:0008006" key="6">
    <source>
        <dbReference type="Google" id="ProtNLM"/>
    </source>
</evidence>
<comment type="similarity">
    <text evidence="1">Belongs to the mTERF family.</text>
</comment>
<dbReference type="InterPro" id="IPR038538">
    <property type="entry name" value="MTERF_sf"/>
</dbReference>
<evidence type="ECO:0000256" key="1">
    <source>
        <dbReference type="ARBA" id="ARBA00007692"/>
    </source>
</evidence>
<keyword evidence="2" id="KW-0806">Transcription termination</keyword>
<organism evidence="4 5">
    <name type="scientific">Cinchona calisaya</name>
    <dbReference type="NCBI Taxonomy" id="153742"/>
    <lineage>
        <taxon>Eukaryota</taxon>
        <taxon>Viridiplantae</taxon>
        <taxon>Streptophyta</taxon>
        <taxon>Embryophyta</taxon>
        <taxon>Tracheophyta</taxon>
        <taxon>Spermatophyta</taxon>
        <taxon>Magnoliopsida</taxon>
        <taxon>eudicotyledons</taxon>
        <taxon>Gunneridae</taxon>
        <taxon>Pentapetalae</taxon>
        <taxon>asterids</taxon>
        <taxon>lamiids</taxon>
        <taxon>Gentianales</taxon>
        <taxon>Rubiaceae</taxon>
        <taxon>Cinchonoideae</taxon>
        <taxon>Cinchoneae</taxon>
        <taxon>Cinchona</taxon>
    </lineage>
</organism>
<dbReference type="InterPro" id="IPR003690">
    <property type="entry name" value="MTERF"/>
</dbReference>